<sequence length="183" mass="20215">MGRWLTTRRQYLSLGATGTACLAGCADRLNNEATDDNGSSDDEIDSDAAETVDTSKRELDGIPEDGAVIFAYDDGLIEDYTQALPAHQAFNAPATTGIVTEWIGCQEYNGTDWMDVEHLEELEDAGWEIASHTTEHTVVGTYELIRDAESADLQVYPEEINMATGPQKTWRSPTVRKLLHVLY</sequence>
<comment type="subcellular location">
    <subcellularLocation>
        <location evidence="1">Secreted</location>
    </subcellularLocation>
</comment>
<keyword evidence="6" id="KW-1185">Reference proteome</keyword>
<dbReference type="PANTHER" id="PTHR34216">
    <property type="match status" value="1"/>
</dbReference>
<dbReference type="SUPFAM" id="SSF88713">
    <property type="entry name" value="Glycoside hydrolase/deacetylase"/>
    <property type="match status" value="1"/>
</dbReference>
<keyword evidence="2" id="KW-0732">Signal</keyword>
<dbReference type="InterPro" id="IPR002509">
    <property type="entry name" value="NODB_dom"/>
</dbReference>
<feature type="domain" description="NodB homology" evidence="4">
    <location>
        <begin position="66"/>
        <end position="183"/>
    </location>
</feature>
<dbReference type="Proteomes" id="UP001596312">
    <property type="component" value="Unassembled WGS sequence"/>
</dbReference>
<comment type="caution">
    <text evidence="5">The sequence shown here is derived from an EMBL/GenBank/DDBJ whole genome shotgun (WGS) entry which is preliminary data.</text>
</comment>
<evidence type="ECO:0000256" key="2">
    <source>
        <dbReference type="ARBA" id="ARBA00022729"/>
    </source>
</evidence>
<dbReference type="EMBL" id="JBHSXQ010000003">
    <property type="protein sequence ID" value="MFC6905847.1"/>
    <property type="molecule type" value="Genomic_DNA"/>
</dbReference>
<reference evidence="5 6" key="1">
    <citation type="journal article" date="2019" name="Int. J. Syst. Evol. Microbiol.">
        <title>The Global Catalogue of Microorganisms (GCM) 10K type strain sequencing project: providing services to taxonomists for standard genome sequencing and annotation.</title>
        <authorList>
            <consortium name="The Broad Institute Genomics Platform"/>
            <consortium name="The Broad Institute Genome Sequencing Center for Infectious Disease"/>
            <person name="Wu L."/>
            <person name="Ma J."/>
        </authorList>
    </citation>
    <scope>NUCLEOTIDE SEQUENCE [LARGE SCALE GENOMIC DNA]</scope>
    <source>
        <strain evidence="5 6">CGMCC 1.3240</strain>
    </source>
</reference>
<dbReference type="RefSeq" id="WP_340604377.1">
    <property type="nucleotide sequence ID" value="NZ_JBBMXV010000003.1"/>
</dbReference>
<feature type="region of interest" description="Disordered" evidence="3">
    <location>
        <begin position="33"/>
        <end position="56"/>
    </location>
</feature>
<evidence type="ECO:0000259" key="4">
    <source>
        <dbReference type="PROSITE" id="PS51677"/>
    </source>
</evidence>
<dbReference type="Pfam" id="PF01522">
    <property type="entry name" value="Polysacc_deac_1"/>
    <property type="match status" value="1"/>
</dbReference>
<accession>A0ABD5V2T6</accession>
<evidence type="ECO:0000313" key="5">
    <source>
        <dbReference type="EMBL" id="MFC6905847.1"/>
    </source>
</evidence>
<feature type="compositionally biased region" description="Acidic residues" evidence="3">
    <location>
        <begin position="33"/>
        <end position="50"/>
    </location>
</feature>
<dbReference type="AlphaFoldDB" id="A0ABD5V2T6"/>
<name>A0ABD5V2T6_9EURY</name>
<dbReference type="PANTHER" id="PTHR34216:SF3">
    <property type="entry name" value="POLY-BETA-1,6-N-ACETYL-D-GLUCOSAMINE N-DEACETYLASE"/>
    <property type="match status" value="1"/>
</dbReference>
<evidence type="ECO:0000256" key="3">
    <source>
        <dbReference type="SAM" id="MobiDB-lite"/>
    </source>
</evidence>
<dbReference type="PROSITE" id="PS51257">
    <property type="entry name" value="PROKAR_LIPOPROTEIN"/>
    <property type="match status" value="1"/>
</dbReference>
<gene>
    <name evidence="5" type="ORF">ACFQGH_11660</name>
</gene>
<organism evidence="5 6">
    <name type="scientific">Halalkalicoccus tibetensis</name>
    <dbReference type="NCBI Taxonomy" id="175632"/>
    <lineage>
        <taxon>Archaea</taxon>
        <taxon>Methanobacteriati</taxon>
        <taxon>Methanobacteriota</taxon>
        <taxon>Stenosarchaea group</taxon>
        <taxon>Halobacteria</taxon>
        <taxon>Halobacteriales</taxon>
        <taxon>Halococcaceae</taxon>
        <taxon>Halalkalicoccus</taxon>
    </lineage>
</organism>
<evidence type="ECO:0000256" key="1">
    <source>
        <dbReference type="ARBA" id="ARBA00004613"/>
    </source>
</evidence>
<proteinExistence type="predicted"/>
<dbReference type="Gene3D" id="3.20.20.370">
    <property type="entry name" value="Glycoside hydrolase/deacetylase"/>
    <property type="match status" value="1"/>
</dbReference>
<dbReference type="GO" id="GO:0005576">
    <property type="term" value="C:extracellular region"/>
    <property type="evidence" value="ECO:0007669"/>
    <property type="project" value="UniProtKB-SubCell"/>
</dbReference>
<evidence type="ECO:0000313" key="6">
    <source>
        <dbReference type="Proteomes" id="UP001596312"/>
    </source>
</evidence>
<dbReference type="PROSITE" id="PS51677">
    <property type="entry name" value="NODB"/>
    <property type="match status" value="1"/>
</dbReference>
<protein>
    <submittedName>
        <fullName evidence="5">Polysaccharide deacetylase family protein</fullName>
    </submittedName>
</protein>
<dbReference type="InterPro" id="IPR011330">
    <property type="entry name" value="Glyco_hydro/deAcase_b/a-brl"/>
</dbReference>
<dbReference type="InterPro" id="IPR051398">
    <property type="entry name" value="Polysacch_Deacetylase"/>
</dbReference>